<comment type="caution">
    <text evidence="1">The sequence shown here is derived from an EMBL/GenBank/DDBJ whole genome shotgun (WGS) entry which is preliminary data.</text>
</comment>
<proteinExistence type="predicted"/>
<dbReference type="Proteomes" id="UP000663829">
    <property type="component" value="Unassembled WGS sequence"/>
</dbReference>
<dbReference type="OrthoDB" id="10069406at2759"/>
<gene>
    <name evidence="1" type="ORF">GPM918_LOCUS16064</name>
    <name evidence="2" type="ORF">SRO942_LOCUS16064</name>
</gene>
<dbReference type="Gene3D" id="3.90.176.10">
    <property type="entry name" value="Toxin ADP-ribosyltransferase, Chain A, domain 1"/>
    <property type="match status" value="1"/>
</dbReference>
<feature type="non-terminal residue" evidence="1">
    <location>
        <position position="1"/>
    </location>
</feature>
<evidence type="ECO:0000313" key="3">
    <source>
        <dbReference type="Proteomes" id="UP000663829"/>
    </source>
</evidence>
<dbReference type="AlphaFoldDB" id="A0A814KA78"/>
<accession>A0A814KA78</accession>
<dbReference type="Gene3D" id="1.25.40.10">
    <property type="entry name" value="Tetratricopeptide repeat domain"/>
    <property type="match status" value="1"/>
</dbReference>
<dbReference type="PROSITE" id="PS51996">
    <property type="entry name" value="TR_MART"/>
    <property type="match status" value="1"/>
</dbReference>
<name>A0A814KA78_9BILA</name>
<keyword evidence="3" id="KW-1185">Reference proteome</keyword>
<dbReference type="SUPFAM" id="SSF48452">
    <property type="entry name" value="TPR-like"/>
    <property type="match status" value="2"/>
</dbReference>
<reference evidence="1" key="1">
    <citation type="submission" date="2021-02" db="EMBL/GenBank/DDBJ databases">
        <authorList>
            <person name="Nowell W R."/>
        </authorList>
    </citation>
    <scope>NUCLEOTIDE SEQUENCE</scope>
</reference>
<dbReference type="InterPro" id="IPR011990">
    <property type="entry name" value="TPR-like_helical_dom_sf"/>
</dbReference>
<evidence type="ECO:0000313" key="1">
    <source>
        <dbReference type="EMBL" id="CAF1046673.1"/>
    </source>
</evidence>
<dbReference type="EMBL" id="CAJNOQ010004147">
    <property type="protein sequence ID" value="CAF1046673.1"/>
    <property type="molecule type" value="Genomic_DNA"/>
</dbReference>
<organism evidence="1 3">
    <name type="scientific">Didymodactylos carnosus</name>
    <dbReference type="NCBI Taxonomy" id="1234261"/>
    <lineage>
        <taxon>Eukaryota</taxon>
        <taxon>Metazoa</taxon>
        <taxon>Spiralia</taxon>
        <taxon>Gnathifera</taxon>
        <taxon>Rotifera</taxon>
        <taxon>Eurotatoria</taxon>
        <taxon>Bdelloidea</taxon>
        <taxon>Philodinida</taxon>
        <taxon>Philodinidae</taxon>
        <taxon>Didymodactylos</taxon>
    </lineage>
</organism>
<sequence length="818" mass="96690">YLPVMSAVKTIKLDVGETTVKCSNYENEIHEKRIVLDRERVNIEPHQLVWLDPTVNKNEESNSVITLKALRKIVDYTKLFDDVEQCQQFIEQTKNTTSFLVTCGHLGERLVPGIHNLKRVSSIYIYCTNKEYHQKWASNYSKIKQVHTNIDELLNDLVQAVQEYLNHKKHEICGEIGRQDDTTDAFTCLLVEIVDLLSYLPYPDDRKCKLIDSLKYYYSGNEAQLKVLQEFERDYTSDKAIWWYTRDSFLYRSINLALQQHNIQVLFLFGFFIQDMYRQLKHEHEGFKLQHLDNPLKVYRGQFMTRDEIDRIKSCDYDTASSIVSNCFFSTTTARSVALLYTSTSQPDDGVQCVLFEIEIDVRLESRPYANISHLSSFPEESEVLFMTTTQFDIEPDDVYYNENEKVWIAKLKLLKDDHIKDDRDFENASKRKTLKNCVSILHDVLYKEQSDVRITIFNKLIDLFPSEKWIFDMKDHYLGYYPTKYIEETYAEALSTRDEVLTLWFEYINDDELNCSVDIGKIYKGIGDCYPEELNDHTMAIKHYDLAIDYFQLANQKATTDYEKIDIFDLLRDVYTSKMEISIDESEQIQNCLMAITHIELSVQNLLKYRSSDYYGIATRIEEIANLYQSIFKYDDALINYEKALEVYMQQFKPVLYRIKVTFEKIFKICYDHKHDYSSALKYQLMEHEYVLKHNARKPTDNMTEMCAKREEIVKSHIKLANVYITLHQYSLAEEHLMIIKKLYQESELPSQGKVEFIEEKLGNLYTRLHKHDLADKHLAMEKNLYQKTKNPLAELHIRHPIGYLAQKQKCAFFRFK</sequence>
<evidence type="ECO:0008006" key="4">
    <source>
        <dbReference type="Google" id="ProtNLM"/>
    </source>
</evidence>
<protein>
    <recommendedName>
        <fullName evidence="4">NAD(P)(+)--arginine ADP-ribosyltransferase</fullName>
    </recommendedName>
</protein>
<dbReference type="SUPFAM" id="SSF56399">
    <property type="entry name" value="ADP-ribosylation"/>
    <property type="match status" value="1"/>
</dbReference>
<dbReference type="EMBL" id="CAJOBC010004147">
    <property type="protein sequence ID" value="CAF3816482.1"/>
    <property type="molecule type" value="Genomic_DNA"/>
</dbReference>
<evidence type="ECO:0000313" key="2">
    <source>
        <dbReference type="EMBL" id="CAF3816482.1"/>
    </source>
</evidence>
<dbReference type="Proteomes" id="UP000681722">
    <property type="component" value="Unassembled WGS sequence"/>
</dbReference>